<accession>A0A8J3WQA0</accession>
<feature type="transmembrane region" description="Helical" evidence="7">
    <location>
        <begin position="257"/>
        <end position="275"/>
    </location>
</feature>
<feature type="transmembrane region" description="Helical" evidence="7">
    <location>
        <begin position="287"/>
        <end position="304"/>
    </location>
</feature>
<gene>
    <name evidence="9" type="ORF">Pta02_02470</name>
</gene>
<feature type="transmembrane region" description="Helical" evidence="7">
    <location>
        <begin position="162"/>
        <end position="191"/>
    </location>
</feature>
<protein>
    <submittedName>
        <fullName evidence="9">MFS transporter</fullName>
    </submittedName>
</protein>
<feature type="transmembrane region" description="Helical" evidence="7">
    <location>
        <begin position="46"/>
        <end position="69"/>
    </location>
</feature>
<evidence type="ECO:0000256" key="1">
    <source>
        <dbReference type="ARBA" id="ARBA00004651"/>
    </source>
</evidence>
<dbReference type="GO" id="GO:0005886">
    <property type="term" value="C:plasma membrane"/>
    <property type="evidence" value="ECO:0007669"/>
    <property type="project" value="UniProtKB-SubCell"/>
</dbReference>
<evidence type="ECO:0000313" key="10">
    <source>
        <dbReference type="Proteomes" id="UP000634476"/>
    </source>
</evidence>
<keyword evidence="3" id="KW-1003">Cell membrane</keyword>
<dbReference type="RefSeq" id="WP_203872728.1">
    <property type="nucleotide sequence ID" value="NZ_BOOK01000001.1"/>
</dbReference>
<dbReference type="Pfam" id="PF05977">
    <property type="entry name" value="MFS_3"/>
    <property type="match status" value="1"/>
</dbReference>
<dbReference type="Gene3D" id="1.20.1250.20">
    <property type="entry name" value="MFS general substrate transporter like domains"/>
    <property type="match status" value="1"/>
</dbReference>
<dbReference type="CDD" id="cd06173">
    <property type="entry name" value="MFS_MefA_like"/>
    <property type="match status" value="1"/>
</dbReference>
<reference evidence="9" key="1">
    <citation type="submission" date="2021-01" db="EMBL/GenBank/DDBJ databases">
        <title>Whole genome shotgun sequence of Planobispora takensis NBRC 109077.</title>
        <authorList>
            <person name="Komaki H."/>
            <person name="Tamura T."/>
        </authorList>
    </citation>
    <scope>NUCLEOTIDE SEQUENCE</scope>
    <source>
        <strain evidence="9">NBRC 109077</strain>
    </source>
</reference>
<comment type="subcellular location">
    <subcellularLocation>
        <location evidence="1">Cell membrane</location>
        <topology evidence="1">Multi-pass membrane protein</topology>
    </subcellularLocation>
</comment>
<keyword evidence="10" id="KW-1185">Reference proteome</keyword>
<dbReference type="InterPro" id="IPR036259">
    <property type="entry name" value="MFS_trans_sf"/>
</dbReference>
<dbReference type="PANTHER" id="PTHR23513">
    <property type="entry name" value="INTEGRAL MEMBRANE EFFLUX PROTEIN-RELATED"/>
    <property type="match status" value="1"/>
</dbReference>
<keyword evidence="5 7" id="KW-1133">Transmembrane helix</keyword>
<sequence>MRLLPLPLGRSFNALWFGTGAANLGDGMALFVLPLLAIAAGASPGGVAAVTAALTLAWPVFGLHAGWVVDRVDRRTLLIGVNLARALALSGLTAGHLTGTLSLPPLLAVAVLLGVAETLADTALTSTIPVVVEPAGRNRANARIEATVNVTNQLAGPPLAGLLASLTLAVATGASAALYVLAVAGIAMMALRRPPAEARTSGGGGVVAGFRHMWRQPVVRTLTLFTAAMNIPWAVATALLVVYAVSPGPLGLTAAQYGLVLTAMAVGGLLAAAAVEPLRRRFGVTRLLIADAAGTVLLVAPVALGGPVWTVAAGAVIAGAGSSIWRILVATIRQNLSPPELLGRIYAASRVLSWGVIPAGAALAGVAAELWGLRAVFVLATGLAVLVLGVFVPYALRTDLSTAVDPEADPRPART</sequence>
<comment type="caution">
    <text evidence="9">The sequence shown here is derived from an EMBL/GenBank/DDBJ whole genome shotgun (WGS) entry which is preliminary data.</text>
</comment>
<feature type="transmembrane region" description="Helical" evidence="7">
    <location>
        <begin position="310"/>
        <end position="330"/>
    </location>
</feature>
<name>A0A8J3WQA0_9ACTN</name>
<organism evidence="9 10">
    <name type="scientific">Planobispora takensis</name>
    <dbReference type="NCBI Taxonomy" id="1367882"/>
    <lineage>
        <taxon>Bacteria</taxon>
        <taxon>Bacillati</taxon>
        <taxon>Actinomycetota</taxon>
        <taxon>Actinomycetes</taxon>
        <taxon>Streptosporangiales</taxon>
        <taxon>Streptosporangiaceae</taxon>
        <taxon>Planobispora</taxon>
    </lineage>
</organism>
<keyword evidence="2" id="KW-0813">Transport</keyword>
<keyword evidence="4 7" id="KW-0812">Transmembrane</keyword>
<dbReference type="GO" id="GO:0022857">
    <property type="term" value="F:transmembrane transporter activity"/>
    <property type="evidence" value="ECO:0007669"/>
    <property type="project" value="InterPro"/>
</dbReference>
<evidence type="ECO:0000256" key="2">
    <source>
        <dbReference type="ARBA" id="ARBA00022448"/>
    </source>
</evidence>
<keyword evidence="6 7" id="KW-0472">Membrane</keyword>
<dbReference type="InterPro" id="IPR020846">
    <property type="entry name" value="MFS_dom"/>
</dbReference>
<evidence type="ECO:0000256" key="6">
    <source>
        <dbReference type="ARBA" id="ARBA00023136"/>
    </source>
</evidence>
<dbReference type="PROSITE" id="PS50850">
    <property type="entry name" value="MFS"/>
    <property type="match status" value="1"/>
</dbReference>
<evidence type="ECO:0000259" key="8">
    <source>
        <dbReference type="PROSITE" id="PS50850"/>
    </source>
</evidence>
<evidence type="ECO:0000256" key="3">
    <source>
        <dbReference type="ARBA" id="ARBA00022475"/>
    </source>
</evidence>
<feature type="transmembrane region" description="Helical" evidence="7">
    <location>
        <begin position="221"/>
        <end position="245"/>
    </location>
</feature>
<evidence type="ECO:0000256" key="5">
    <source>
        <dbReference type="ARBA" id="ARBA00022989"/>
    </source>
</evidence>
<feature type="transmembrane region" description="Helical" evidence="7">
    <location>
        <begin position="76"/>
        <end position="97"/>
    </location>
</feature>
<feature type="transmembrane region" description="Helical" evidence="7">
    <location>
        <begin position="377"/>
        <end position="396"/>
    </location>
</feature>
<evidence type="ECO:0000256" key="4">
    <source>
        <dbReference type="ARBA" id="ARBA00022692"/>
    </source>
</evidence>
<feature type="transmembrane region" description="Helical" evidence="7">
    <location>
        <begin position="351"/>
        <end position="371"/>
    </location>
</feature>
<dbReference type="Proteomes" id="UP000634476">
    <property type="component" value="Unassembled WGS sequence"/>
</dbReference>
<feature type="transmembrane region" description="Helical" evidence="7">
    <location>
        <begin position="12"/>
        <end position="40"/>
    </location>
</feature>
<dbReference type="PANTHER" id="PTHR23513:SF6">
    <property type="entry name" value="MAJOR FACILITATOR SUPERFAMILY ASSOCIATED DOMAIN-CONTAINING PROTEIN"/>
    <property type="match status" value="1"/>
</dbReference>
<proteinExistence type="predicted"/>
<dbReference type="AlphaFoldDB" id="A0A8J3WQA0"/>
<evidence type="ECO:0000313" key="9">
    <source>
        <dbReference type="EMBL" id="GIH98238.1"/>
    </source>
</evidence>
<dbReference type="EMBL" id="BOOK01000001">
    <property type="protein sequence ID" value="GIH98238.1"/>
    <property type="molecule type" value="Genomic_DNA"/>
</dbReference>
<evidence type="ECO:0000256" key="7">
    <source>
        <dbReference type="SAM" id="Phobius"/>
    </source>
</evidence>
<dbReference type="SUPFAM" id="SSF103473">
    <property type="entry name" value="MFS general substrate transporter"/>
    <property type="match status" value="1"/>
</dbReference>
<dbReference type="InterPro" id="IPR010290">
    <property type="entry name" value="TM_effector"/>
</dbReference>
<feature type="domain" description="Major facilitator superfamily (MFS) profile" evidence="8">
    <location>
        <begin position="216"/>
        <end position="415"/>
    </location>
</feature>